<protein>
    <submittedName>
        <fullName evidence="1">Uncharacterized protein</fullName>
    </submittedName>
</protein>
<proteinExistence type="predicted"/>
<comment type="caution">
    <text evidence="1">The sequence shown here is derived from an EMBL/GenBank/DDBJ whole genome shotgun (WGS) entry which is preliminary data.</text>
</comment>
<reference evidence="1 2" key="1">
    <citation type="journal article" date="2013" name="Mar. Genomics">
        <title>Expression of sulfatases in Rhodopirellula baltica and the diversity of sulfatases in the genus Rhodopirellula.</title>
        <authorList>
            <person name="Wegner C.E."/>
            <person name="Richter-Heitmann T."/>
            <person name="Klindworth A."/>
            <person name="Klockow C."/>
            <person name="Richter M."/>
            <person name="Achstetter T."/>
            <person name="Glockner F.O."/>
            <person name="Harder J."/>
        </authorList>
    </citation>
    <scope>NUCLEOTIDE SEQUENCE [LARGE SCALE GENOMIC DNA]</scope>
    <source>
        <strain evidence="1 2">SH398</strain>
    </source>
</reference>
<organism evidence="1 2">
    <name type="scientific">Rhodopirellula europaea SH398</name>
    <dbReference type="NCBI Taxonomy" id="1263868"/>
    <lineage>
        <taxon>Bacteria</taxon>
        <taxon>Pseudomonadati</taxon>
        <taxon>Planctomycetota</taxon>
        <taxon>Planctomycetia</taxon>
        <taxon>Pirellulales</taxon>
        <taxon>Pirellulaceae</taxon>
        <taxon>Rhodopirellula</taxon>
    </lineage>
</organism>
<evidence type="ECO:0000313" key="1">
    <source>
        <dbReference type="EMBL" id="EMI24356.1"/>
    </source>
</evidence>
<dbReference type="AlphaFoldDB" id="M5RYT3"/>
<dbReference type="EMBL" id="ANOF01000159">
    <property type="protein sequence ID" value="EMI24356.1"/>
    <property type="molecule type" value="Genomic_DNA"/>
</dbReference>
<evidence type="ECO:0000313" key="2">
    <source>
        <dbReference type="Proteomes" id="UP000011996"/>
    </source>
</evidence>
<name>M5RYT3_9BACT</name>
<accession>M5RYT3</accession>
<sequence length="68" mass="7446">MLADATRVKSGFGVDRVWIVTDEANAKHSAAMFRPVTMRVSFGLCGIKHLGRTTEGFYDTALNEANDV</sequence>
<gene>
    <name evidence="1" type="ORF">RESH_05055</name>
</gene>
<dbReference type="Proteomes" id="UP000011996">
    <property type="component" value="Unassembled WGS sequence"/>
</dbReference>